<organism evidence="1">
    <name type="scientific">Streptomyces sp. R33</name>
    <dbReference type="NCBI Taxonomy" id="3238629"/>
    <lineage>
        <taxon>Bacteria</taxon>
        <taxon>Bacillati</taxon>
        <taxon>Actinomycetota</taxon>
        <taxon>Actinomycetes</taxon>
        <taxon>Kitasatosporales</taxon>
        <taxon>Streptomycetaceae</taxon>
        <taxon>Streptomyces</taxon>
    </lineage>
</organism>
<dbReference type="RefSeq" id="WP_369778852.1">
    <property type="nucleotide sequence ID" value="NZ_CP165727.1"/>
</dbReference>
<dbReference type="AlphaFoldDB" id="A0AB39YB41"/>
<protein>
    <submittedName>
        <fullName evidence="1">Uncharacterized protein</fullName>
    </submittedName>
</protein>
<reference evidence="1" key="1">
    <citation type="submission" date="2024-08" db="EMBL/GenBank/DDBJ databases">
        <authorList>
            <person name="Yu S.T."/>
        </authorList>
    </citation>
    <scope>NUCLEOTIDE SEQUENCE</scope>
    <source>
        <strain evidence="1">R33</strain>
    </source>
</reference>
<gene>
    <name evidence="1" type="ORF">AB5J51_27085</name>
</gene>
<dbReference type="EMBL" id="CP165727">
    <property type="protein sequence ID" value="XDV66327.1"/>
    <property type="molecule type" value="Genomic_DNA"/>
</dbReference>
<name>A0AB39YB41_9ACTN</name>
<proteinExistence type="predicted"/>
<sequence length="94" mass="10427">MSARPNQTDAPTETCRRLLLDIAKYLRVSRPADVMIEASRLYLASSHANRWYGQDTATGAAHTRQVLQHAPVPRPGQTRGEYALILIDIAQAGR</sequence>
<accession>A0AB39YB41</accession>
<evidence type="ECO:0000313" key="1">
    <source>
        <dbReference type="EMBL" id="XDV66327.1"/>
    </source>
</evidence>